<evidence type="ECO:0000313" key="2">
    <source>
        <dbReference type="Proteomes" id="UP000692954"/>
    </source>
</evidence>
<dbReference type="Proteomes" id="UP000692954">
    <property type="component" value="Unassembled WGS sequence"/>
</dbReference>
<dbReference type="EMBL" id="CAJJDN010000166">
    <property type="protein sequence ID" value="CAD8126299.1"/>
    <property type="molecule type" value="Genomic_DNA"/>
</dbReference>
<gene>
    <name evidence="1" type="ORF">PSON_ATCC_30995.1.T1660077</name>
</gene>
<keyword evidence="2" id="KW-1185">Reference proteome</keyword>
<evidence type="ECO:0000313" key="1">
    <source>
        <dbReference type="EMBL" id="CAD8126299.1"/>
    </source>
</evidence>
<comment type="caution">
    <text evidence="1">The sequence shown here is derived from an EMBL/GenBank/DDBJ whole genome shotgun (WGS) entry which is preliminary data.</text>
</comment>
<organism evidence="1 2">
    <name type="scientific">Paramecium sonneborni</name>
    <dbReference type="NCBI Taxonomy" id="65129"/>
    <lineage>
        <taxon>Eukaryota</taxon>
        <taxon>Sar</taxon>
        <taxon>Alveolata</taxon>
        <taxon>Ciliophora</taxon>
        <taxon>Intramacronucleata</taxon>
        <taxon>Oligohymenophorea</taxon>
        <taxon>Peniculida</taxon>
        <taxon>Parameciidae</taxon>
        <taxon>Paramecium</taxon>
    </lineage>
</organism>
<sequence>MKRPYEVLKEEGIKLLKNIVGDNLDYSCYSISQPHVGSVWITYQDNSLNKKDPKVVSLFYHPNCRHLTTTNGKLGEKKSCAGPGEWAISEQTKGDKDNKSECRTF</sequence>
<reference evidence="1" key="1">
    <citation type="submission" date="2021-01" db="EMBL/GenBank/DDBJ databases">
        <authorList>
            <consortium name="Genoscope - CEA"/>
            <person name="William W."/>
        </authorList>
    </citation>
    <scope>NUCLEOTIDE SEQUENCE</scope>
</reference>
<proteinExistence type="predicted"/>
<dbReference type="AlphaFoldDB" id="A0A8S1RH99"/>
<name>A0A8S1RH99_9CILI</name>
<accession>A0A8S1RH99</accession>
<protein>
    <submittedName>
        <fullName evidence="1">Uncharacterized protein</fullName>
    </submittedName>
</protein>